<feature type="compositionally biased region" description="Low complexity" evidence="2">
    <location>
        <begin position="433"/>
        <end position="448"/>
    </location>
</feature>
<sequence>MPAIQSLTITYDALNEYGTFSEGDRLTGKVTLALFKETTVESLFVKAKGDANVRWTKRSGDHTITYQAHTRYFKMKQFLIPKESKATVVPQGIHIYNFSLDIPPGSMPPSFKGHHGKIVYKLEAKLSRSWKMDRTVERDIHFVSKSYPNLVSLMSRQVGSTMKEMGLFSKGHVQMDVTVDKSAYAPGETMAIVAKINNSSSKDMTPKFSLIQDVVYRAKGSTKHASSVIHKVVGNCMKPRTEKDVRCAIQIPPVQMLTIQNCGIISVEYHLMAYLDISFAFNPEIKFSVVIIPPVLASGFQPGVAGGPYPAGGPSNTGFPPPAVSMDPYPSKAIGDPGNTGFPPPAVSMDPYPSKAIGGPGNTGFPPPAVFMGPYPVSPHSGSYGYPGAQRYSAPPPVYPDNPLVNAAPPAVYPAQPPHMSGGYNNPVPQLASPSRSPFSSSLSSSVLHPPPTVPTFQPPPSAPSHCPPPFSISPTAPAYNLLSSAPMMDADFLSQSNETPPAYSLLFPSSATDKSDAK</sequence>
<protein>
    <recommendedName>
        <fullName evidence="3">Arrestin C-terminal-like domain-containing protein</fullName>
    </recommendedName>
</protein>
<evidence type="ECO:0000313" key="4">
    <source>
        <dbReference type="EMBL" id="KAK9522622.1"/>
    </source>
</evidence>
<feature type="region of interest" description="Disordered" evidence="2">
    <location>
        <begin position="416"/>
        <end position="470"/>
    </location>
</feature>
<dbReference type="GO" id="GO:0005737">
    <property type="term" value="C:cytoplasm"/>
    <property type="evidence" value="ECO:0007669"/>
    <property type="project" value="TreeGrafter"/>
</dbReference>
<keyword evidence="5" id="KW-1185">Reference proteome</keyword>
<accession>A0AAW1EKS6</accession>
<dbReference type="PANTHER" id="PTHR11188">
    <property type="entry name" value="ARRESTIN DOMAIN CONTAINING PROTEIN"/>
    <property type="match status" value="1"/>
</dbReference>
<evidence type="ECO:0000313" key="5">
    <source>
        <dbReference type="Proteomes" id="UP001488805"/>
    </source>
</evidence>
<dbReference type="AlphaFoldDB" id="A0AAW1EKS6"/>
<dbReference type="InterPro" id="IPR011021">
    <property type="entry name" value="Arrestin-like_N"/>
</dbReference>
<evidence type="ECO:0000256" key="2">
    <source>
        <dbReference type="SAM" id="MobiDB-lite"/>
    </source>
</evidence>
<dbReference type="GO" id="GO:0005886">
    <property type="term" value="C:plasma membrane"/>
    <property type="evidence" value="ECO:0007669"/>
    <property type="project" value="TreeGrafter"/>
</dbReference>
<dbReference type="SUPFAM" id="SSF81296">
    <property type="entry name" value="E set domains"/>
    <property type="match status" value="2"/>
</dbReference>
<reference evidence="4 5" key="1">
    <citation type="journal article" date="2024" name="Genome Biol. Evol.">
        <title>Chromosome-level genome assembly of the viviparous eelpout Zoarces viviparus.</title>
        <authorList>
            <person name="Fuhrmann N."/>
            <person name="Brasseur M.V."/>
            <person name="Bakowski C.E."/>
            <person name="Podsiadlowski L."/>
            <person name="Prost S."/>
            <person name="Krehenwinkel H."/>
            <person name="Mayer C."/>
        </authorList>
    </citation>
    <scope>NUCLEOTIDE SEQUENCE [LARGE SCALE GENOMIC DNA]</scope>
    <source>
        <strain evidence="4">NO-MEL_2022_Ind0_liver</strain>
    </source>
</reference>
<dbReference type="InterPro" id="IPR014752">
    <property type="entry name" value="Arrestin-like_C"/>
</dbReference>
<comment type="caution">
    <text evidence="4">The sequence shown here is derived from an EMBL/GenBank/DDBJ whole genome shotgun (WGS) entry which is preliminary data.</text>
</comment>
<dbReference type="Gene3D" id="2.60.40.640">
    <property type="match status" value="2"/>
</dbReference>
<feature type="compositionally biased region" description="Pro residues" evidence="2">
    <location>
        <begin position="449"/>
        <end position="470"/>
    </location>
</feature>
<comment type="similarity">
    <text evidence="1">Belongs to the arrestin family.</text>
</comment>
<evidence type="ECO:0000256" key="1">
    <source>
        <dbReference type="ARBA" id="ARBA00005298"/>
    </source>
</evidence>
<name>A0AAW1EKS6_ZOAVI</name>
<dbReference type="Pfam" id="PF02752">
    <property type="entry name" value="Arrestin_C"/>
    <property type="match status" value="1"/>
</dbReference>
<proteinExistence type="inferred from homology"/>
<dbReference type="Proteomes" id="UP001488805">
    <property type="component" value="Unassembled WGS sequence"/>
</dbReference>
<dbReference type="SMART" id="SM01017">
    <property type="entry name" value="Arrestin_C"/>
    <property type="match status" value="1"/>
</dbReference>
<organism evidence="4 5">
    <name type="scientific">Zoarces viviparus</name>
    <name type="common">Viviparous eelpout</name>
    <name type="synonym">Blennius viviparus</name>
    <dbReference type="NCBI Taxonomy" id="48416"/>
    <lineage>
        <taxon>Eukaryota</taxon>
        <taxon>Metazoa</taxon>
        <taxon>Chordata</taxon>
        <taxon>Craniata</taxon>
        <taxon>Vertebrata</taxon>
        <taxon>Euteleostomi</taxon>
        <taxon>Actinopterygii</taxon>
        <taxon>Neopterygii</taxon>
        <taxon>Teleostei</taxon>
        <taxon>Neoteleostei</taxon>
        <taxon>Acanthomorphata</taxon>
        <taxon>Eupercaria</taxon>
        <taxon>Perciformes</taxon>
        <taxon>Cottioidei</taxon>
        <taxon>Zoarcales</taxon>
        <taxon>Zoarcidae</taxon>
        <taxon>Zoarcinae</taxon>
        <taxon>Zoarces</taxon>
    </lineage>
</organism>
<dbReference type="GO" id="GO:0007399">
    <property type="term" value="P:nervous system development"/>
    <property type="evidence" value="ECO:0007669"/>
    <property type="project" value="UniProtKB-ARBA"/>
</dbReference>
<feature type="region of interest" description="Disordered" evidence="2">
    <location>
        <begin position="493"/>
        <end position="519"/>
    </location>
</feature>
<dbReference type="GO" id="GO:0015031">
    <property type="term" value="P:protein transport"/>
    <property type="evidence" value="ECO:0007669"/>
    <property type="project" value="TreeGrafter"/>
</dbReference>
<dbReference type="InterPro" id="IPR014756">
    <property type="entry name" value="Ig_E-set"/>
</dbReference>
<gene>
    <name evidence="4" type="ORF">VZT92_019072</name>
</gene>
<dbReference type="PANTHER" id="PTHR11188:SF135">
    <property type="entry name" value="ARRESTIN DOMAIN CONTAINING 3-LIKE-RELATED"/>
    <property type="match status" value="1"/>
</dbReference>
<dbReference type="InterPro" id="IPR050357">
    <property type="entry name" value="Arrestin_domain-protein"/>
</dbReference>
<feature type="domain" description="Arrestin C-terminal-like" evidence="3">
    <location>
        <begin position="169"/>
        <end position="294"/>
    </location>
</feature>
<dbReference type="Pfam" id="PF00339">
    <property type="entry name" value="Arrestin_N"/>
    <property type="match status" value="1"/>
</dbReference>
<dbReference type="EMBL" id="JBCEZU010000221">
    <property type="protein sequence ID" value="KAK9522622.1"/>
    <property type="molecule type" value="Genomic_DNA"/>
</dbReference>
<evidence type="ECO:0000259" key="3">
    <source>
        <dbReference type="SMART" id="SM01017"/>
    </source>
</evidence>
<dbReference type="InterPro" id="IPR011022">
    <property type="entry name" value="Arrestin_C-like"/>
</dbReference>